<keyword evidence="2" id="KW-0813">Transport</keyword>
<proteinExistence type="inferred from homology"/>
<organism evidence="5">
    <name type="scientific">marine metagenome</name>
    <dbReference type="NCBI Taxonomy" id="408172"/>
    <lineage>
        <taxon>unclassified sequences</taxon>
        <taxon>metagenomes</taxon>
        <taxon>ecological metagenomes</taxon>
    </lineage>
</organism>
<evidence type="ECO:0000256" key="2">
    <source>
        <dbReference type="ARBA" id="ARBA00022448"/>
    </source>
</evidence>
<dbReference type="EMBL" id="UINC01102794">
    <property type="protein sequence ID" value="SVC64690.1"/>
    <property type="molecule type" value="Genomic_DNA"/>
</dbReference>
<sequence>MVINTLIRIITKRLLLLPLLAIGLALLVACSSDDDQPTAAPTTAAAAAPTAAPTEVPEPKVKRVIFGMVAPSEEYNTPGKAGPPANTQLAVMYEFLVGMDPVTGGYIPQLATDWNVEPDGVSLRFKLREGVRFHGDWGEFTAKDVQHTMQDIMAEDSKAGQSSLFRRDVERVEIINDHEVVFHNNIADADLMPAIAQLGISLLLQSKAHFDSGGLPTLADPPLAGTGPYQFLDREQTRFIRFEKVPYDHWRMTPDFQELELRWLNEASTRLASLLTDEIHLSIIPEDSLPQAVSTG</sequence>
<dbReference type="InterPro" id="IPR000914">
    <property type="entry name" value="SBP_5_dom"/>
</dbReference>
<evidence type="ECO:0000256" key="1">
    <source>
        <dbReference type="ARBA" id="ARBA00005695"/>
    </source>
</evidence>
<dbReference type="GO" id="GO:1904680">
    <property type="term" value="F:peptide transmembrane transporter activity"/>
    <property type="evidence" value="ECO:0007669"/>
    <property type="project" value="TreeGrafter"/>
</dbReference>
<dbReference type="AlphaFoldDB" id="A0A382NVK8"/>
<keyword evidence="3" id="KW-0732">Signal</keyword>
<reference evidence="5" key="1">
    <citation type="submission" date="2018-05" db="EMBL/GenBank/DDBJ databases">
        <authorList>
            <person name="Lanie J.A."/>
            <person name="Ng W.-L."/>
            <person name="Kazmierczak K.M."/>
            <person name="Andrzejewski T.M."/>
            <person name="Davidsen T.M."/>
            <person name="Wayne K.J."/>
            <person name="Tettelin H."/>
            <person name="Glass J.I."/>
            <person name="Rusch D."/>
            <person name="Podicherti R."/>
            <person name="Tsui H.-C.T."/>
            <person name="Winkler M.E."/>
        </authorList>
    </citation>
    <scope>NUCLEOTIDE SEQUENCE</scope>
</reference>
<dbReference type="InterPro" id="IPR039424">
    <property type="entry name" value="SBP_5"/>
</dbReference>
<evidence type="ECO:0000259" key="4">
    <source>
        <dbReference type="Pfam" id="PF00496"/>
    </source>
</evidence>
<evidence type="ECO:0000256" key="3">
    <source>
        <dbReference type="ARBA" id="ARBA00022729"/>
    </source>
</evidence>
<feature type="domain" description="Solute-binding protein family 5" evidence="4">
    <location>
        <begin position="106"/>
        <end position="291"/>
    </location>
</feature>
<name>A0A382NVK8_9ZZZZ</name>
<accession>A0A382NVK8</accession>
<dbReference type="GO" id="GO:0015833">
    <property type="term" value="P:peptide transport"/>
    <property type="evidence" value="ECO:0007669"/>
    <property type="project" value="TreeGrafter"/>
</dbReference>
<dbReference type="PANTHER" id="PTHR30290:SF9">
    <property type="entry name" value="OLIGOPEPTIDE-BINDING PROTEIN APPA"/>
    <property type="match status" value="1"/>
</dbReference>
<dbReference type="SUPFAM" id="SSF53850">
    <property type="entry name" value="Periplasmic binding protein-like II"/>
    <property type="match status" value="1"/>
</dbReference>
<comment type="similarity">
    <text evidence="1">Belongs to the bacterial solute-binding protein 5 family.</text>
</comment>
<feature type="non-terminal residue" evidence="5">
    <location>
        <position position="296"/>
    </location>
</feature>
<gene>
    <name evidence="5" type="ORF">METZ01_LOCUS317544</name>
</gene>
<dbReference type="PANTHER" id="PTHR30290">
    <property type="entry name" value="PERIPLASMIC BINDING COMPONENT OF ABC TRANSPORTER"/>
    <property type="match status" value="1"/>
</dbReference>
<dbReference type="Gene3D" id="3.40.190.10">
    <property type="entry name" value="Periplasmic binding protein-like II"/>
    <property type="match status" value="1"/>
</dbReference>
<dbReference type="Pfam" id="PF00496">
    <property type="entry name" value="SBP_bac_5"/>
    <property type="match status" value="1"/>
</dbReference>
<evidence type="ECO:0000313" key="5">
    <source>
        <dbReference type="EMBL" id="SVC64690.1"/>
    </source>
</evidence>
<protein>
    <recommendedName>
        <fullName evidence="4">Solute-binding protein family 5 domain-containing protein</fullName>
    </recommendedName>
</protein>